<dbReference type="OrthoDB" id="9779518at2"/>
<dbReference type="InterPro" id="IPR002838">
    <property type="entry name" value="AIM24"/>
</dbReference>
<protein>
    <submittedName>
        <fullName evidence="1">Protein of uncharacterized function DUF124</fullName>
    </submittedName>
</protein>
<dbReference type="PANTHER" id="PTHR43657">
    <property type="entry name" value="TRYPTOPHAN RNA-BINDING ATTENUATOR PROTEIN-LIKE PROTEIN"/>
    <property type="match status" value="1"/>
</dbReference>
<sequence length="228" mass="24496">MPIFTPTGEQDPFLHVHLRRGEEIYCESDAMVMMDNTLELRGKMQGGFMSALVRRLANGESFFQQHIRAERGDGDCLLAPLMPGDLEILDIGKTQYNLNDGAYLAATSGVSLTARMQNIGSALFAGTGGFLIGQTAGEGQLVVNGFGTLFTLDVTADNPVIIDNGHVVAWDSRLHYEISVTTGNSRGLIGNLVNSVTSGEAVVLKFSGNGKVILSSRNPTSFRAWVKA</sequence>
<dbReference type="NCBIfam" id="TIGR00266">
    <property type="entry name" value="TIGR00266 family protein"/>
    <property type="match status" value="1"/>
</dbReference>
<dbReference type="Proteomes" id="UP000254572">
    <property type="component" value="Unassembled WGS sequence"/>
</dbReference>
<dbReference type="EMBL" id="UFUW01000001">
    <property type="protein sequence ID" value="SUX25352.1"/>
    <property type="molecule type" value="Genomic_DNA"/>
</dbReference>
<dbReference type="SUPFAM" id="SSF51219">
    <property type="entry name" value="TRAP-like"/>
    <property type="match status" value="1"/>
</dbReference>
<dbReference type="InterPro" id="IPR016031">
    <property type="entry name" value="Trp_RNA-bd_attenuator-like_dom"/>
</dbReference>
<proteinExistence type="predicted"/>
<dbReference type="AlphaFoldDB" id="A0A381EEG2"/>
<organism evidence="1 2">
    <name type="scientific">Cardiobacterium valvarum</name>
    <dbReference type="NCBI Taxonomy" id="194702"/>
    <lineage>
        <taxon>Bacteria</taxon>
        <taxon>Pseudomonadati</taxon>
        <taxon>Pseudomonadota</taxon>
        <taxon>Gammaproteobacteria</taxon>
        <taxon>Cardiobacteriales</taxon>
        <taxon>Cardiobacteriaceae</taxon>
        <taxon>Cardiobacterium</taxon>
    </lineage>
</organism>
<keyword evidence="2" id="KW-1185">Reference proteome</keyword>
<dbReference type="PANTHER" id="PTHR43657:SF1">
    <property type="entry name" value="ALTERED INHERITANCE OF MITOCHONDRIA PROTEIN 24, MITOCHONDRIAL"/>
    <property type="match status" value="1"/>
</dbReference>
<dbReference type="InterPro" id="IPR036983">
    <property type="entry name" value="AIM24_sf"/>
</dbReference>
<dbReference type="Gene3D" id="3.60.160.10">
    <property type="entry name" value="Mitochondrial biogenesis AIM24"/>
    <property type="match status" value="1"/>
</dbReference>
<dbReference type="Pfam" id="PF01987">
    <property type="entry name" value="AIM24"/>
    <property type="match status" value="1"/>
</dbReference>
<accession>A0A381EEG2</accession>
<dbReference type="RefSeq" id="WP_115612479.1">
    <property type="nucleotide sequence ID" value="NZ_JBHLZC010000001.1"/>
</dbReference>
<evidence type="ECO:0000313" key="2">
    <source>
        <dbReference type="Proteomes" id="UP000254572"/>
    </source>
</evidence>
<reference evidence="1 2" key="1">
    <citation type="submission" date="2018-06" db="EMBL/GenBank/DDBJ databases">
        <authorList>
            <consortium name="Pathogen Informatics"/>
            <person name="Doyle S."/>
        </authorList>
    </citation>
    <scope>NUCLEOTIDE SEQUENCE [LARGE SCALE GENOMIC DNA]</scope>
    <source>
        <strain evidence="1 2">NCTC13294</strain>
    </source>
</reference>
<gene>
    <name evidence="1" type="ORF">NCTC13294_02378</name>
</gene>
<evidence type="ECO:0000313" key="1">
    <source>
        <dbReference type="EMBL" id="SUX25352.1"/>
    </source>
</evidence>
<name>A0A381EEG2_9GAMM</name>